<dbReference type="SUPFAM" id="SSF50494">
    <property type="entry name" value="Trypsin-like serine proteases"/>
    <property type="match status" value="1"/>
</dbReference>
<dbReference type="InterPro" id="IPR009003">
    <property type="entry name" value="Peptidase_S1_PA"/>
</dbReference>
<evidence type="ECO:0000259" key="3">
    <source>
        <dbReference type="PROSITE" id="PS50240"/>
    </source>
</evidence>
<evidence type="ECO:0000256" key="1">
    <source>
        <dbReference type="ARBA" id="ARBA00023157"/>
    </source>
</evidence>
<organism evidence="4 5">
    <name type="scientific">Spodoptera exigua</name>
    <name type="common">Beet armyworm</name>
    <name type="synonym">Noctua fulgens</name>
    <dbReference type="NCBI Taxonomy" id="7107"/>
    <lineage>
        <taxon>Eukaryota</taxon>
        <taxon>Metazoa</taxon>
        <taxon>Ecdysozoa</taxon>
        <taxon>Arthropoda</taxon>
        <taxon>Hexapoda</taxon>
        <taxon>Insecta</taxon>
        <taxon>Pterygota</taxon>
        <taxon>Neoptera</taxon>
        <taxon>Endopterygota</taxon>
        <taxon>Lepidoptera</taxon>
        <taxon>Glossata</taxon>
        <taxon>Ditrysia</taxon>
        <taxon>Noctuoidea</taxon>
        <taxon>Noctuidae</taxon>
        <taxon>Amphipyrinae</taxon>
        <taxon>Spodoptera</taxon>
    </lineage>
</organism>
<dbReference type="PROSITE" id="PS00135">
    <property type="entry name" value="TRYPSIN_SER"/>
    <property type="match status" value="1"/>
</dbReference>
<reference evidence="4" key="1">
    <citation type="journal article" date="2021" name="G3 (Bethesda)">
        <title>Genome and transcriptome analysis of the beet armyworm Spodoptera exigua reveals targets for pest control. .</title>
        <authorList>
            <person name="Simon S."/>
            <person name="Breeschoten T."/>
            <person name="Jansen H.J."/>
            <person name="Dirks R.P."/>
            <person name="Schranz M.E."/>
            <person name="Ros V.I.D."/>
        </authorList>
    </citation>
    <scope>NUCLEOTIDE SEQUENCE</scope>
    <source>
        <strain evidence="4">TB_SE_WUR_2020</strain>
    </source>
</reference>
<evidence type="ECO:0000256" key="2">
    <source>
        <dbReference type="SAM" id="SignalP"/>
    </source>
</evidence>
<dbReference type="SMART" id="SM00020">
    <property type="entry name" value="Tryp_SPc"/>
    <property type="match status" value="1"/>
</dbReference>
<protein>
    <recommendedName>
        <fullName evidence="3">Peptidase S1 domain-containing protein</fullName>
    </recommendedName>
</protein>
<dbReference type="Gene3D" id="2.40.10.10">
    <property type="entry name" value="Trypsin-like serine proteases"/>
    <property type="match status" value="1"/>
</dbReference>
<dbReference type="PANTHER" id="PTHR24258:SF136">
    <property type="entry name" value="GH06673P-RELATED"/>
    <property type="match status" value="1"/>
</dbReference>
<dbReference type="PROSITE" id="PS50240">
    <property type="entry name" value="TRYPSIN_DOM"/>
    <property type="match status" value="1"/>
</dbReference>
<dbReference type="CDD" id="cd00190">
    <property type="entry name" value="Tryp_SPc"/>
    <property type="match status" value="1"/>
</dbReference>
<feature type="signal peptide" evidence="2">
    <location>
        <begin position="1"/>
        <end position="17"/>
    </location>
</feature>
<dbReference type="PRINTS" id="PR00722">
    <property type="entry name" value="CHYMOTRYPSIN"/>
</dbReference>
<dbReference type="Pfam" id="PF00089">
    <property type="entry name" value="Trypsin"/>
    <property type="match status" value="1"/>
</dbReference>
<name>A0A922MKP1_SPOEX</name>
<comment type="caution">
    <text evidence="4">The sequence shown here is derived from an EMBL/GenBank/DDBJ whole genome shotgun (WGS) entry which is preliminary data.</text>
</comment>
<dbReference type="GO" id="GO:0004252">
    <property type="term" value="F:serine-type endopeptidase activity"/>
    <property type="evidence" value="ECO:0007669"/>
    <property type="project" value="InterPro"/>
</dbReference>
<feature type="domain" description="Peptidase S1" evidence="3">
    <location>
        <begin position="61"/>
        <end position="311"/>
    </location>
</feature>
<dbReference type="EMBL" id="JACEFF010000413">
    <property type="protein sequence ID" value="KAH9638175.1"/>
    <property type="molecule type" value="Genomic_DNA"/>
</dbReference>
<dbReference type="Proteomes" id="UP000814243">
    <property type="component" value="Unassembled WGS sequence"/>
</dbReference>
<dbReference type="AlphaFoldDB" id="A0A922MKP1"/>
<keyword evidence="2" id="KW-0732">Signal</keyword>
<keyword evidence="1" id="KW-1015">Disulfide bond</keyword>
<evidence type="ECO:0000313" key="4">
    <source>
        <dbReference type="EMBL" id="KAH9638175.1"/>
    </source>
</evidence>
<proteinExistence type="predicted"/>
<dbReference type="InterPro" id="IPR043504">
    <property type="entry name" value="Peptidase_S1_PA_chymotrypsin"/>
</dbReference>
<dbReference type="InterPro" id="IPR001254">
    <property type="entry name" value="Trypsin_dom"/>
</dbReference>
<dbReference type="InterPro" id="IPR001314">
    <property type="entry name" value="Peptidase_S1A"/>
</dbReference>
<dbReference type="GO" id="GO:0006508">
    <property type="term" value="P:proteolysis"/>
    <property type="evidence" value="ECO:0007669"/>
    <property type="project" value="InterPro"/>
</dbReference>
<dbReference type="PANTHER" id="PTHR24258">
    <property type="entry name" value="SERINE PROTEASE-RELATED"/>
    <property type="match status" value="1"/>
</dbReference>
<sequence length="311" mass="33132">MRWCVVTLFALVAVSSARHISLEDVIEMEQNGAHGYLNRVGIPLAEKIRKAEEVGQDASRIVGGSFAATGQFPYQASVIVYLKLRFHMIIEAGLLLHLPNATPFGGGVLISNRRVLTAAHNFNDAIVSVTRVTVVLGSTTIFSGGTRISTNSYVLHESYNAATVRNDIAMVNLPSAVGFSNTIAAIALPSGSQLNENFVGSTAVASGFGKTADIGGVVANQRLSFVNLPVISNSDCSRVYANYHSTNICTSRAGGRNICTGDSGGPLAVTRNNRPVLIGITSFGHWRGCQAGEPSAYARVTSFMSWIQRRL</sequence>
<accession>A0A922MKP1</accession>
<feature type="chain" id="PRO_5036861646" description="Peptidase S1 domain-containing protein" evidence="2">
    <location>
        <begin position="18"/>
        <end position="311"/>
    </location>
</feature>
<evidence type="ECO:0000313" key="5">
    <source>
        <dbReference type="Proteomes" id="UP000814243"/>
    </source>
</evidence>
<gene>
    <name evidence="4" type="ORF">HF086_008779</name>
</gene>
<dbReference type="InterPro" id="IPR033116">
    <property type="entry name" value="TRYPSIN_SER"/>
</dbReference>